<dbReference type="STRING" id="630515.SAMN04489812_1506"/>
<dbReference type="PANTHER" id="PTHR30290:SF65">
    <property type="entry name" value="MONOACYL PHOSPHATIDYLINOSITOL TETRAMANNOSIDE-BINDING PROTEIN LPQW-RELATED"/>
    <property type="match status" value="1"/>
</dbReference>
<feature type="domain" description="Solute-binding protein family 5" evidence="1">
    <location>
        <begin position="119"/>
        <end position="314"/>
    </location>
</feature>
<dbReference type="GO" id="GO:1904680">
    <property type="term" value="F:peptide transmembrane transporter activity"/>
    <property type="evidence" value="ECO:0007669"/>
    <property type="project" value="TreeGrafter"/>
</dbReference>
<reference evidence="2 3" key="1">
    <citation type="submission" date="2016-10" db="EMBL/GenBank/DDBJ databases">
        <authorList>
            <person name="de Groot N.N."/>
        </authorList>
    </citation>
    <scope>NUCLEOTIDE SEQUENCE [LARGE SCALE GENOMIC DNA]</scope>
    <source>
        <strain evidence="2 3">DSM 21800</strain>
    </source>
</reference>
<dbReference type="Pfam" id="PF00496">
    <property type="entry name" value="SBP_bac_5"/>
    <property type="match status" value="1"/>
</dbReference>
<dbReference type="Gene3D" id="3.40.190.10">
    <property type="entry name" value="Periplasmic binding protein-like II"/>
    <property type="match status" value="1"/>
</dbReference>
<evidence type="ECO:0000313" key="3">
    <source>
        <dbReference type="Proteomes" id="UP000199103"/>
    </source>
</evidence>
<dbReference type="InterPro" id="IPR039424">
    <property type="entry name" value="SBP_5"/>
</dbReference>
<evidence type="ECO:0000259" key="1">
    <source>
        <dbReference type="Pfam" id="PF00496"/>
    </source>
</evidence>
<dbReference type="SUPFAM" id="SSF53850">
    <property type="entry name" value="Periplasmic binding protein-like II"/>
    <property type="match status" value="1"/>
</dbReference>
<proteinExistence type="predicted"/>
<accession>A0A1H1R4M1</accession>
<gene>
    <name evidence="2" type="ORF">SAMN04489812_1506</name>
</gene>
<organism evidence="2 3">
    <name type="scientific">Microlunatus soli</name>
    <dbReference type="NCBI Taxonomy" id="630515"/>
    <lineage>
        <taxon>Bacteria</taxon>
        <taxon>Bacillati</taxon>
        <taxon>Actinomycetota</taxon>
        <taxon>Actinomycetes</taxon>
        <taxon>Propionibacteriales</taxon>
        <taxon>Propionibacteriaceae</taxon>
        <taxon>Microlunatus</taxon>
    </lineage>
</organism>
<dbReference type="Proteomes" id="UP000199103">
    <property type="component" value="Chromosome I"/>
</dbReference>
<dbReference type="Gene3D" id="3.90.76.10">
    <property type="entry name" value="Dipeptide-binding Protein, Domain 1"/>
    <property type="match status" value="1"/>
</dbReference>
<name>A0A1H1R4M1_9ACTN</name>
<dbReference type="PANTHER" id="PTHR30290">
    <property type="entry name" value="PERIPLASMIC BINDING COMPONENT OF ABC TRANSPORTER"/>
    <property type="match status" value="1"/>
</dbReference>
<dbReference type="RefSeq" id="WP_091522326.1">
    <property type="nucleotide sequence ID" value="NZ_LT629772.1"/>
</dbReference>
<dbReference type="PROSITE" id="PS51257">
    <property type="entry name" value="PROKAR_LIPOPROTEIN"/>
    <property type="match status" value="1"/>
</dbReference>
<dbReference type="OrthoDB" id="3713816at2"/>
<dbReference type="AlphaFoldDB" id="A0A1H1R4M1"/>
<dbReference type="GO" id="GO:0015833">
    <property type="term" value="P:peptide transport"/>
    <property type="evidence" value="ECO:0007669"/>
    <property type="project" value="TreeGrafter"/>
</dbReference>
<dbReference type="EMBL" id="LT629772">
    <property type="protein sequence ID" value="SDS30668.1"/>
    <property type="molecule type" value="Genomic_DNA"/>
</dbReference>
<evidence type="ECO:0000313" key="2">
    <source>
        <dbReference type="EMBL" id="SDS30668.1"/>
    </source>
</evidence>
<dbReference type="InterPro" id="IPR000914">
    <property type="entry name" value="SBP_5_dom"/>
</dbReference>
<keyword evidence="3" id="KW-1185">Reference proteome</keyword>
<protein>
    <submittedName>
        <fullName evidence="2">Extracellular solute-binding protein, family 5 Middle</fullName>
    </submittedName>
</protein>
<sequence length="345" mass="36654">MIGLNRRHPGRLLAIPVLLLFTVLTACSGAGGQAPSSTPTPSAAAAVTVNSQPRSVVASGGELRLPVGGFGDQWNPLHADADADTRLITSTLLPRLFNDDGTGNPSPNPDYLSAVNATGDNPQVVTYTLNPGAVWGDGKAISAADFIADWQACNGQNVSFKCADTKGMAEVASVKQGSTAQQVVVTYRGAYDDWPSTFNTLLPAAGVKDPETFNDGWKSLTKVSDWTAGPFQVDRLDDREGLLTEKPNAEWWGDQPKLAQLTFRRFAAKDRINALKQNRIDAVDLTADSSKSAEISKIANCEVREASVPGGTSQFVATRRSLANYGAFGKSSVIWPDVGYLPPTS</sequence>